<dbReference type="RefSeq" id="WP_052222550.1">
    <property type="nucleotide sequence ID" value="NZ_LHUR01000042.1"/>
</dbReference>
<gene>
    <name evidence="7" type="ORF">CLHOM_30770</name>
</gene>
<evidence type="ECO:0000256" key="5">
    <source>
        <dbReference type="SAM" id="Phobius"/>
    </source>
</evidence>
<evidence type="ECO:0000256" key="2">
    <source>
        <dbReference type="ARBA" id="ARBA00022692"/>
    </source>
</evidence>
<dbReference type="STRING" id="36844.SAMN04488501_101404"/>
<feature type="transmembrane region" description="Helical" evidence="5">
    <location>
        <begin position="259"/>
        <end position="280"/>
    </location>
</feature>
<feature type="transmembrane region" description="Helical" evidence="5">
    <location>
        <begin position="224"/>
        <end position="247"/>
    </location>
</feature>
<dbReference type="PANTHER" id="PTHR43027">
    <property type="entry name" value="DOXORUBICIN RESISTANCE ABC TRANSPORTER PERMEASE PROTEIN DRRC-RELATED"/>
    <property type="match status" value="1"/>
</dbReference>
<evidence type="ECO:0000256" key="4">
    <source>
        <dbReference type="ARBA" id="ARBA00023136"/>
    </source>
</evidence>
<comment type="subcellular location">
    <subcellularLocation>
        <location evidence="1">Membrane</location>
        <topology evidence="1">Multi-pass membrane protein</topology>
    </subcellularLocation>
</comment>
<dbReference type="EMBL" id="LHUR01000042">
    <property type="protein sequence ID" value="KOA18199.1"/>
    <property type="molecule type" value="Genomic_DNA"/>
</dbReference>
<organism evidence="7 8">
    <name type="scientific">Clostridium homopropionicum DSM 5847</name>
    <dbReference type="NCBI Taxonomy" id="1121318"/>
    <lineage>
        <taxon>Bacteria</taxon>
        <taxon>Bacillati</taxon>
        <taxon>Bacillota</taxon>
        <taxon>Clostridia</taxon>
        <taxon>Eubacteriales</taxon>
        <taxon>Clostridiaceae</taxon>
        <taxon>Clostridium</taxon>
    </lineage>
</organism>
<evidence type="ECO:0000313" key="7">
    <source>
        <dbReference type="EMBL" id="KOA18199.1"/>
    </source>
</evidence>
<accession>A0A0L6Z5G0</accession>
<dbReference type="AlphaFoldDB" id="A0A0L6Z5G0"/>
<evidence type="ECO:0000313" key="8">
    <source>
        <dbReference type="Proteomes" id="UP000037043"/>
    </source>
</evidence>
<feature type="transmembrane region" description="Helical" evidence="5">
    <location>
        <begin position="292"/>
        <end position="311"/>
    </location>
</feature>
<feature type="domain" description="ABC transmembrane type-2" evidence="6">
    <location>
        <begin position="129"/>
        <end position="372"/>
    </location>
</feature>
<feature type="transmembrane region" description="Helical" evidence="5">
    <location>
        <begin position="347"/>
        <end position="369"/>
    </location>
</feature>
<keyword evidence="4 5" id="KW-0472">Membrane</keyword>
<evidence type="ECO:0000259" key="6">
    <source>
        <dbReference type="PROSITE" id="PS51012"/>
    </source>
</evidence>
<dbReference type="PROSITE" id="PS51012">
    <property type="entry name" value="ABC_TM2"/>
    <property type="match status" value="1"/>
</dbReference>
<evidence type="ECO:0000256" key="1">
    <source>
        <dbReference type="ARBA" id="ARBA00004141"/>
    </source>
</evidence>
<protein>
    <submittedName>
        <fullName evidence="7">ABC-2 family transporter protein</fullName>
    </submittedName>
</protein>
<reference evidence="8" key="1">
    <citation type="submission" date="2015-08" db="EMBL/GenBank/DDBJ databases">
        <title>Genome sequence of the strict anaerobe Clostridium homopropionicum LuHBu1 (DSM 5847T).</title>
        <authorList>
            <person name="Poehlein A."/>
            <person name="Beck M."/>
            <person name="Schiel-Bengelsdorf B."/>
            <person name="Bengelsdorf F.R."/>
            <person name="Daniel R."/>
            <person name="Duerre P."/>
        </authorList>
    </citation>
    <scope>NUCLEOTIDE SEQUENCE [LARGE SCALE GENOMIC DNA]</scope>
    <source>
        <strain evidence="8">DSM 5847</strain>
    </source>
</reference>
<evidence type="ECO:0000256" key="3">
    <source>
        <dbReference type="ARBA" id="ARBA00022989"/>
    </source>
</evidence>
<keyword evidence="8" id="KW-1185">Reference proteome</keyword>
<dbReference type="InterPro" id="IPR013525">
    <property type="entry name" value="ABC2_TM"/>
</dbReference>
<dbReference type="PATRIC" id="fig|1121318.3.peg.3092"/>
<dbReference type="GO" id="GO:0140359">
    <property type="term" value="F:ABC-type transporter activity"/>
    <property type="evidence" value="ECO:0007669"/>
    <property type="project" value="InterPro"/>
</dbReference>
<proteinExistence type="predicted"/>
<dbReference type="Pfam" id="PF12698">
    <property type="entry name" value="ABC2_membrane_3"/>
    <property type="match status" value="1"/>
</dbReference>
<dbReference type="InterPro" id="IPR047817">
    <property type="entry name" value="ABC2_TM_bact-type"/>
</dbReference>
<comment type="caution">
    <text evidence="7">The sequence shown here is derived from an EMBL/GenBank/DDBJ whole genome shotgun (WGS) entry which is preliminary data.</text>
</comment>
<dbReference type="PANTHER" id="PTHR43027:SF1">
    <property type="entry name" value="DOXORUBICIN RESISTANCE ABC TRANSPORTER PERMEASE PROTEIN DRRC-RELATED"/>
    <property type="match status" value="1"/>
</dbReference>
<name>A0A0L6Z5G0_9CLOT</name>
<keyword evidence="2 5" id="KW-0812">Transmembrane</keyword>
<keyword evidence="3 5" id="KW-1133">Transmembrane helix</keyword>
<dbReference type="Proteomes" id="UP000037043">
    <property type="component" value="Unassembled WGS sequence"/>
</dbReference>
<feature type="transmembrane region" description="Helical" evidence="5">
    <location>
        <begin position="181"/>
        <end position="203"/>
    </location>
</feature>
<dbReference type="InterPro" id="IPR052902">
    <property type="entry name" value="ABC-2_transporter"/>
</dbReference>
<sequence>MRILNIAYKDIIENLRDKRNMLIMTLFPIILILILGTAFSKVMSDSVDLGEIEVIYTVKGEGNVSKAFDSLKEDLKDYKVSFTYEKDESKALKAIEDSNYSCYIVFDEINKEIKLYKNDRYNLNAGFIEGILNTFVQRYNVISEIAVVNPRIIGDLNTEKNIQYVKVEALDKKEQPRAVDYYGITMTTLIVMYASMTAGFGMSSERTRKTLNRMFISPLKKQEIFTGKVLGFLAVTMIQIAIVLAFGKFIIKVNWGDNILAVAAVLAAEIVMAVSIGIAVSFIAKSEGAMSGILNMIVVVMIFLGGGYVPLEQFNSATLDTIAKLSPIKWVNDAMFNSIYRNDFSKIVPAILINLIIGLILMFISSIAFRKEEV</sequence>
<feature type="transmembrane region" description="Helical" evidence="5">
    <location>
        <begin position="21"/>
        <end position="39"/>
    </location>
</feature>
<dbReference type="GO" id="GO:0016020">
    <property type="term" value="C:membrane"/>
    <property type="evidence" value="ECO:0007669"/>
    <property type="project" value="UniProtKB-SubCell"/>
</dbReference>